<evidence type="ECO:0008006" key="6">
    <source>
        <dbReference type="Google" id="ProtNLM"/>
    </source>
</evidence>
<dbReference type="Ensembl" id="ENSBIXT00000041007.1">
    <property type="protein sequence ID" value="ENSBIXP00000024711.1"/>
    <property type="gene ID" value="ENSBIXG00000026836.1"/>
</dbReference>
<dbReference type="Ensembl" id="ENSBIXT00005037914.1">
    <property type="protein sequence ID" value="ENSBIXP00005023193.1"/>
    <property type="gene ID" value="ENSBIXG00005026008.1"/>
</dbReference>
<evidence type="ECO:0000313" key="4">
    <source>
        <dbReference type="Proteomes" id="UP000314981"/>
    </source>
</evidence>
<protein>
    <recommendedName>
        <fullName evidence="6">SoHo domain-containing protein</fullName>
    </recommendedName>
</protein>
<accession>A0A4W2DF15</accession>
<dbReference type="GeneTree" id="ENSGT00390000013198"/>
<dbReference type="Pfam" id="PF15400">
    <property type="entry name" value="TEX33"/>
    <property type="match status" value="1"/>
</dbReference>
<name>A0A4W2DF15_BOBOX</name>
<dbReference type="Proteomes" id="UP000314981">
    <property type="component" value="Chromosome 5"/>
</dbReference>
<dbReference type="Proteomes" id="UP000429181">
    <property type="component" value="Chromosome 5"/>
</dbReference>
<evidence type="ECO:0000313" key="2">
    <source>
        <dbReference type="Ensembl" id="ENSBIXP00000024711.1"/>
    </source>
</evidence>
<evidence type="ECO:0000313" key="5">
    <source>
        <dbReference type="Proteomes" id="UP000429181"/>
    </source>
</evidence>
<dbReference type="PANTHER" id="PTHR31702:SF2">
    <property type="entry name" value="TESTIS-EXPRESSED PROTEIN 33"/>
    <property type="match status" value="1"/>
</dbReference>
<feature type="compositionally biased region" description="Basic and acidic residues" evidence="1">
    <location>
        <begin position="86"/>
        <end position="96"/>
    </location>
</feature>
<organism evidence="2 4">
    <name type="scientific">Bos indicus x Bos taurus</name>
    <name type="common">Hybrid cattle</name>
    <dbReference type="NCBI Taxonomy" id="30522"/>
    <lineage>
        <taxon>Eukaryota</taxon>
        <taxon>Metazoa</taxon>
        <taxon>Chordata</taxon>
        <taxon>Craniata</taxon>
        <taxon>Vertebrata</taxon>
        <taxon>Euteleostomi</taxon>
        <taxon>Mammalia</taxon>
        <taxon>Eutheria</taxon>
        <taxon>Laurasiatheria</taxon>
        <taxon>Artiodactyla</taxon>
        <taxon>Ruminantia</taxon>
        <taxon>Pecora</taxon>
        <taxon>Bovidae</taxon>
        <taxon>Bovinae</taxon>
        <taxon>Bos</taxon>
    </lineage>
</organism>
<evidence type="ECO:0000313" key="3">
    <source>
        <dbReference type="Ensembl" id="ENSBIXP00005023193.1"/>
    </source>
</evidence>
<keyword evidence="4" id="KW-1185">Reference proteome</keyword>
<gene>
    <name evidence="3" type="primary">CIMIP4</name>
</gene>
<reference evidence="2" key="2">
    <citation type="submission" date="2025-05" db="UniProtKB">
        <authorList>
            <consortium name="Ensembl"/>
        </authorList>
    </citation>
    <scope>IDENTIFICATION</scope>
</reference>
<evidence type="ECO:0000256" key="1">
    <source>
        <dbReference type="SAM" id="MobiDB-lite"/>
    </source>
</evidence>
<reference evidence="4 5" key="1">
    <citation type="submission" date="2018-11" db="EMBL/GenBank/DDBJ databases">
        <title>Haplotype-resolved cattle genomes.</title>
        <authorList>
            <person name="Low W.Y."/>
            <person name="Tearle R."/>
            <person name="Bickhart D.M."/>
            <person name="Rosen B.D."/>
            <person name="Koren S."/>
            <person name="Rhie A."/>
            <person name="Hiendleder S."/>
            <person name="Phillippy A.M."/>
            <person name="Smith T.P.L."/>
            <person name="Williams J.L."/>
        </authorList>
    </citation>
    <scope>NUCLEOTIDE SEQUENCE [LARGE SCALE GENOMIC DNA]</scope>
</reference>
<dbReference type="AlphaFoldDB" id="A0A4W2DF15"/>
<dbReference type="PANTHER" id="PTHR31702">
    <property type="entry name" value="TESTIS-EXPRESSED PROTEIN 33"/>
    <property type="match status" value="1"/>
</dbReference>
<sequence length="339" mass="37108">MELGHRPGTTTLTRAHPNNNKEGQQDTDPWRAAHSPLDTSKLKYQAPVSVKPSLYRGDSPRSSSLGRASLEEIPPPPPSAVSRGSLWRDSDPESLKKGSFRPSSRESRASLREGAQPCQAPKEDPNAGAQGQSGSSIPNNIRHKFGSNVVDQLVSEEQARKAIGEALEGQKRTSSWPSRIQSPTEITSIFSDYYDLGYNMRSNLFQGQAERQGYGLGKPTAFKLLGQEGPGSPEESKTPGYIPRDSHFTATKGPLYARLCAKCWECPVPWQVCPHRADGPSQLAVSPTSTLYLWCPNLPRGGQCISGLAYFDYRDSISLPGFKVQLSQWVWPQAGSLTL</sequence>
<dbReference type="InterPro" id="IPR029234">
    <property type="entry name" value="CIMIP4"/>
</dbReference>
<proteinExistence type="predicted"/>
<feature type="region of interest" description="Disordered" evidence="1">
    <location>
        <begin position="1"/>
        <end position="143"/>
    </location>
</feature>
<feature type="compositionally biased region" description="Polar residues" evidence="1">
    <location>
        <begin position="129"/>
        <end position="139"/>
    </location>
</feature>
<feature type="compositionally biased region" description="Polar residues" evidence="1">
    <location>
        <begin position="8"/>
        <end position="22"/>
    </location>
</feature>